<accession>A0A0E3ZVZ1</accession>
<dbReference type="AlphaFoldDB" id="A0A0E3ZVZ1"/>
<dbReference type="EMBL" id="CP010429">
    <property type="protein sequence ID" value="AKD56078.1"/>
    <property type="molecule type" value="Genomic_DNA"/>
</dbReference>
<reference evidence="2 3" key="1">
    <citation type="journal article" date="2014" name="Curr. Microbiol.">
        <title>Spirosoma radiotolerans sp. nov., a gamma-radiation-resistant bacterium isolated from gamma ray-irradiated soil.</title>
        <authorList>
            <person name="Lee J.J."/>
            <person name="Srinivasan S."/>
            <person name="Lim S."/>
            <person name="Joe M."/>
            <person name="Im S."/>
            <person name="Bae S.I."/>
            <person name="Park K.R."/>
            <person name="Han J.H."/>
            <person name="Park S.H."/>
            <person name="Joo B.M."/>
            <person name="Park S.J."/>
            <person name="Kim M.K."/>
        </authorList>
    </citation>
    <scope>NUCLEOTIDE SEQUENCE [LARGE SCALE GENOMIC DNA]</scope>
    <source>
        <strain evidence="2 3">DG5A</strain>
    </source>
</reference>
<proteinExistence type="predicted"/>
<dbReference type="HOGENOM" id="CLU_655379_0_0_10"/>
<evidence type="ECO:0000313" key="3">
    <source>
        <dbReference type="Proteomes" id="UP000033054"/>
    </source>
</evidence>
<gene>
    <name evidence="2" type="ORF">SD10_15420</name>
</gene>
<dbReference type="OrthoDB" id="3877861at2"/>
<sequence>MTWKQKSVQKQAEPQNAKSGTNGKKIDPPKKKGFVPHVKVLPNAGLSSVPEDWEKGSSPILIEVLITEKAKAKSLIQSLVDANKISTVKRALAIGLNGKGKDADKTLTADCKELVELMKKNGLPGFCIAFSWAPISTDPEMKGYVFPFKEARSLLTTDALAQKFHSELESKTGQVIVRTMDQDVSNDPLLTTSEDNFFENELIPHLLLNPKALFTGGYDWDTNSEHITARLSEKKKNVIYADKIAEAIAIINTKEHEVREALMAEHSKSVYMPEPNTYMNLHHRRAVTPENLNNNQLVDEVSQQNEGTVFAKMGKVSRHENQIKTTKPIKQHLDNLISAFADILAKPNQGSRSTEIEKIIKEAHQSHLSENVTDRNIKKQMSEVDKNFYVQDELDKINRIVKHYRDECVSDIVKCFEQV</sequence>
<dbReference type="RefSeq" id="WP_046574844.1">
    <property type="nucleotide sequence ID" value="NZ_CP010429.1"/>
</dbReference>
<name>A0A0E3ZVZ1_9BACT</name>
<protein>
    <submittedName>
        <fullName evidence="2">Uncharacterized protein</fullName>
    </submittedName>
</protein>
<evidence type="ECO:0000313" key="2">
    <source>
        <dbReference type="EMBL" id="AKD56078.1"/>
    </source>
</evidence>
<dbReference type="Proteomes" id="UP000033054">
    <property type="component" value="Chromosome"/>
</dbReference>
<organism evidence="2 3">
    <name type="scientific">Spirosoma radiotolerans</name>
    <dbReference type="NCBI Taxonomy" id="1379870"/>
    <lineage>
        <taxon>Bacteria</taxon>
        <taxon>Pseudomonadati</taxon>
        <taxon>Bacteroidota</taxon>
        <taxon>Cytophagia</taxon>
        <taxon>Cytophagales</taxon>
        <taxon>Cytophagaceae</taxon>
        <taxon>Spirosoma</taxon>
    </lineage>
</organism>
<dbReference type="PATRIC" id="fig|1379870.5.peg.3351"/>
<dbReference type="KEGG" id="srd:SD10_15420"/>
<evidence type="ECO:0000256" key="1">
    <source>
        <dbReference type="SAM" id="MobiDB-lite"/>
    </source>
</evidence>
<keyword evidence="3" id="KW-1185">Reference proteome</keyword>
<feature type="region of interest" description="Disordered" evidence="1">
    <location>
        <begin position="1"/>
        <end position="33"/>
    </location>
</feature>
<feature type="compositionally biased region" description="Polar residues" evidence="1">
    <location>
        <begin position="1"/>
        <end position="22"/>
    </location>
</feature>